<proteinExistence type="predicted"/>
<dbReference type="Proteomes" id="UP000192596">
    <property type="component" value="Unassembled WGS sequence"/>
</dbReference>
<evidence type="ECO:0000313" key="3">
    <source>
        <dbReference type="Proteomes" id="UP000192596"/>
    </source>
</evidence>
<evidence type="ECO:0000256" key="1">
    <source>
        <dbReference type="SAM" id="MobiDB-lite"/>
    </source>
</evidence>
<evidence type="ECO:0000313" key="2">
    <source>
        <dbReference type="EMBL" id="OQO10941.1"/>
    </source>
</evidence>
<dbReference type="OrthoDB" id="3647232at2759"/>
<organism evidence="2 3">
    <name type="scientific">Cryoendolithus antarcticus</name>
    <dbReference type="NCBI Taxonomy" id="1507870"/>
    <lineage>
        <taxon>Eukaryota</taxon>
        <taxon>Fungi</taxon>
        <taxon>Dikarya</taxon>
        <taxon>Ascomycota</taxon>
        <taxon>Pezizomycotina</taxon>
        <taxon>Dothideomycetes</taxon>
        <taxon>Dothideomycetidae</taxon>
        <taxon>Cladosporiales</taxon>
        <taxon>Cladosporiaceae</taxon>
        <taxon>Cryoendolithus</taxon>
    </lineage>
</organism>
<dbReference type="InParanoid" id="A0A1V8TI72"/>
<name>A0A1V8TI72_9PEZI</name>
<keyword evidence="3" id="KW-1185">Reference proteome</keyword>
<protein>
    <submittedName>
        <fullName evidence="2">Uncharacterized protein</fullName>
    </submittedName>
</protein>
<accession>A0A1V8TI72</accession>
<feature type="region of interest" description="Disordered" evidence="1">
    <location>
        <begin position="1"/>
        <end position="32"/>
    </location>
</feature>
<reference evidence="3" key="1">
    <citation type="submission" date="2017-03" db="EMBL/GenBank/DDBJ databases">
        <title>Genomes of endolithic fungi from Antarctica.</title>
        <authorList>
            <person name="Coleine C."/>
            <person name="Masonjones S."/>
            <person name="Stajich J.E."/>
        </authorList>
    </citation>
    <scope>NUCLEOTIDE SEQUENCE [LARGE SCALE GENOMIC DNA]</scope>
    <source>
        <strain evidence="3">CCFEE 5527</strain>
    </source>
</reference>
<dbReference type="EMBL" id="NAJO01000007">
    <property type="protein sequence ID" value="OQO10941.1"/>
    <property type="molecule type" value="Genomic_DNA"/>
</dbReference>
<feature type="region of interest" description="Disordered" evidence="1">
    <location>
        <begin position="293"/>
        <end position="312"/>
    </location>
</feature>
<gene>
    <name evidence="2" type="ORF">B0A48_05196</name>
</gene>
<sequence length="637" mass="71193">MSGIFTEDAKPQLAPVPSIESHSAPRSGPISMNSAAGVAAIRSTTAAPTTTGHLHDRRDFIPLYEQRSPGSFNIFGKALPRGSNMKPGMQGWNRVRTRYDIVPGDLRIAKWKEGGETWPSISALSRADTGAVRSNDTLKRIWVQVVMLIQPEDITMDLLEEVMSGSATALQELRSLIDATRVDGAPLLQMKAAERLPKKFSLPKALQFEPVTAADLMLCRWRLDQLSWAEILDAYNERTGLEKPQKQLFKRWKFVEDVLSGDEIPVELCTRGAEGDTEALAEINRLTANKLRERKGLPKTSRAQTHEPGSRSAFRVVHTTPKVTRGGPTPPISPSSQLLTGSPCSDDVQQRTQTARPTEGGKTINAEAVQYYAEIYGDNVMDEAVSERAARSPSPITVRDRCHNAYQVERRYSIPVGIDDANDEPQFDEWVACGEPFETRRAAEARIWEVMPSLSNNEDESFVSTETAQLSRGRDKNRMLMVTSATEAGIVQMRVHRHMRTCHDRITPASKEGWLPTQLFHVFSSITTIISGDEDSELFGGDQKTVEKELLDDAAYGDLSLANDRAMDEWVKEFVKRLPNLDQWQIEKNTAKQHLKWATEEKGEDGKFDKEAEVEITGGWKVVRVWVKEGKLEGPRN</sequence>
<dbReference type="AlphaFoldDB" id="A0A1V8TI72"/>
<feature type="compositionally biased region" description="Polar residues" evidence="1">
    <location>
        <begin position="334"/>
        <end position="343"/>
    </location>
</feature>
<comment type="caution">
    <text evidence="2">The sequence shown here is derived from an EMBL/GenBank/DDBJ whole genome shotgun (WGS) entry which is preliminary data.</text>
</comment>
<feature type="region of interest" description="Disordered" evidence="1">
    <location>
        <begin position="321"/>
        <end position="348"/>
    </location>
</feature>